<dbReference type="GO" id="GO:0006629">
    <property type="term" value="P:lipid metabolic process"/>
    <property type="evidence" value="ECO:0007669"/>
    <property type="project" value="InterPro"/>
</dbReference>
<keyword evidence="4" id="KW-1185">Reference proteome</keyword>
<dbReference type="PANTHER" id="PTHR47759:SF2">
    <property type="entry name" value="TRIGLYCERIDE LIPASE"/>
    <property type="match status" value="1"/>
</dbReference>
<evidence type="ECO:0000259" key="2">
    <source>
        <dbReference type="PROSITE" id="PS50004"/>
    </source>
</evidence>
<evidence type="ECO:0000313" key="3">
    <source>
        <dbReference type="EMBL" id="GAX81322.1"/>
    </source>
</evidence>
<feature type="domain" description="C2" evidence="2">
    <location>
        <begin position="110"/>
        <end position="232"/>
    </location>
</feature>
<dbReference type="STRING" id="1157962.A0A250XEH9"/>
<dbReference type="InterPro" id="IPR000008">
    <property type="entry name" value="C2_dom"/>
</dbReference>
<dbReference type="InterPro" id="IPR029058">
    <property type="entry name" value="AB_hydrolase_fold"/>
</dbReference>
<comment type="caution">
    <text evidence="3">The sequence shown here is derived from an EMBL/GenBank/DDBJ whole genome shotgun (WGS) entry which is preliminary data.</text>
</comment>
<dbReference type="InterPro" id="IPR035892">
    <property type="entry name" value="C2_domain_sf"/>
</dbReference>
<gene>
    <name evidence="3" type="ORF">CEUSTIGMA_g8753.t1</name>
</gene>
<dbReference type="SUPFAM" id="SSF49562">
    <property type="entry name" value="C2 domain (Calcium/lipid-binding domain, CaLB)"/>
    <property type="match status" value="1"/>
</dbReference>
<dbReference type="SMART" id="SM00239">
    <property type="entry name" value="C2"/>
    <property type="match status" value="1"/>
</dbReference>
<dbReference type="Gene3D" id="2.60.40.150">
    <property type="entry name" value="C2 domain"/>
    <property type="match status" value="1"/>
</dbReference>
<dbReference type="Gene3D" id="3.40.50.1820">
    <property type="entry name" value="alpha/beta hydrolase"/>
    <property type="match status" value="1"/>
</dbReference>
<sequence>MMSAPRVMERPQHSLLSNNMLHTTLFRGRTFHNFLLNTPLSSHCFRTTQPRGTVTYDSSPSSQPSIHTSQTDRSTAPVFDLPLAVALAGASFESYLQPEGGAVFTEPGPGDGKKSVNVVFADKDFLLRVYQGVLIVDVVSASNLRIADTFTPTSDPYAVLSIGASSARTEVIMRNLNPQWDKRLMLYVGDLEKDVLKVRLFDMDFLKSDDDLGYAMLPLKGMQDAHDMEVELPITGPAAGDNNPKIKLCLNFVAFSSLPASAIRDMVAVKAVMPERATNQPGSKWKGRRMERLAIDFLRRRKRDKEGGFQALLGSGLDTVAAAVGQAADMAVTAAQTAAASAVKKEDAEEETEKEEELVEQWKALAVMVADGGGSTFMPLAYVDCEESDTQVWLFADQKKREAVVAFRGTEQVKWKDLITDLNLAPVSLNPEGIDEDRNLFFPLRLAKAIVPSDEVQVHGGFSSAYNSVRRQVVHLLDTLTTSSGSDAAAVSASTSDSWRVMITGHSLGGALATICAYDLSVRLSPVKKLQRISMYSFGAPRAGNKKFSEQYNLVVRDSWRCTNSKDVVPSVPRLLGYSHVRHSVRLEEDGTLTVQSDDGSMDVFGEGQGGLEVIQELVEKAQTADWGEVYSEIMAKEMEIFNALADGSALEQHMEIFYLETLRACATAIKAKRNLKA</sequence>
<dbReference type="Pfam" id="PF01764">
    <property type="entry name" value="Lipase_3"/>
    <property type="match status" value="1"/>
</dbReference>
<dbReference type="Pfam" id="PF00168">
    <property type="entry name" value="C2"/>
    <property type="match status" value="1"/>
</dbReference>
<reference evidence="3 4" key="1">
    <citation type="submission" date="2017-08" db="EMBL/GenBank/DDBJ databases">
        <title>Acidophilic green algal genome provides insights into adaptation to an acidic environment.</title>
        <authorList>
            <person name="Hirooka S."/>
            <person name="Hirose Y."/>
            <person name="Kanesaki Y."/>
            <person name="Higuchi S."/>
            <person name="Fujiwara T."/>
            <person name="Onuma R."/>
            <person name="Era A."/>
            <person name="Ohbayashi R."/>
            <person name="Uzuka A."/>
            <person name="Nozaki H."/>
            <person name="Yoshikawa H."/>
            <person name="Miyagishima S.Y."/>
        </authorList>
    </citation>
    <scope>NUCLEOTIDE SEQUENCE [LARGE SCALE GENOMIC DNA]</scope>
    <source>
        <strain evidence="3 4">NIES-2499</strain>
    </source>
</reference>
<dbReference type="OrthoDB" id="430884at2759"/>
<protein>
    <recommendedName>
        <fullName evidence="2">C2 domain-containing protein</fullName>
    </recommendedName>
</protein>
<evidence type="ECO:0000256" key="1">
    <source>
        <dbReference type="SAM" id="MobiDB-lite"/>
    </source>
</evidence>
<dbReference type="SUPFAM" id="SSF53474">
    <property type="entry name" value="alpha/beta-Hydrolases"/>
    <property type="match status" value="1"/>
</dbReference>
<evidence type="ECO:0000313" key="4">
    <source>
        <dbReference type="Proteomes" id="UP000232323"/>
    </source>
</evidence>
<dbReference type="Proteomes" id="UP000232323">
    <property type="component" value="Unassembled WGS sequence"/>
</dbReference>
<dbReference type="CDD" id="cd00519">
    <property type="entry name" value="Lipase_3"/>
    <property type="match status" value="1"/>
</dbReference>
<accession>A0A250XEH9</accession>
<name>A0A250XEH9_9CHLO</name>
<feature type="compositionally biased region" description="Low complexity" evidence="1">
    <location>
        <begin position="58"/>
        <end position="71"/>
    </location>
</feature>
<dbReference type="InterPro" id="IPR002921">
    <property type="entry name" value="Fungal_lipase-type"/>
</dbReference>
<dbReference type="PROSITE" id="PS50004">
    <property type="entry name" value="C2"/>
    <property type="match status" value="1"/>
</dbReference>
<organism evidence="3 4">
    <name type="scientific">Chlamydomonas eustigma</name>
    <dbReference type="NCBI Taxonomy" id="1157962"/>
    <lineage>
        <taxon>Eukaryota</taxon>
        <taxon>Viridiplantae</taxon>
        <taxon>Chlorophyta</taxon>
        <taxon>core chlorophytes</taxon>
        <taxon>Chlorophyceae</taxon>
        <taxon>CS clade</taxon>
        <taxon>Chlamydomonadales</taxon>
        <taxon>Chlamydomonadaceae</taxon>
        <taxon>Chlamydomonas</taxon>
    </lineage>
</organism>
<dbReference type="PANTHER" id="PTHR47759">
    <property type="entry name" value="OS04G0509100 PROTEIN"/>
    <property type="match status" value="1"/>
</dbReference>
<proteinExistence type="predicted"/>
<feature type="region of interest" description="Disordered" evidence="1">
    <location>
        <begin position="51"/>
        <end position="74"/>
    </location>
</feature>
<dbReference type="AlphaFoldDB" id="A0A250XEH9"/>
<dbReference type="EMBL" id="BEGY01000064">
    <property type="protein sequence ID" value="GAX81322.1"/>
    <property type="molecule type" value="Genomic_DNA"/>
</dbReference>